<dbReference type="HOGENOM" id="CLU_2342293_0_0_10"/>
<accession>F8X114</accession>
<proteinExistence type="predicted"/>
<protein>
    <submittedName>
        <fullName evidence="1">Uncharacterized protein</fullName>
    </submittedName>
</protein>
<dbReference type="RefSeq" id="WP_006842930.1">
    <property type="nucleotide sequence ID" value="NZ_AQWJ01000003.1"/>
</dbReference>
<dbReference type="EMBL" id="ADLW01000006">
    <property type="protein sequence ID" value="EGK03492.1"/>
    <property type="molecule type" value="Genomic_DNA"/>
</dbReference>
<dbReference type="AlphaFoldDB" id="F8X114"/>
<dbReference type="GeneID" id="78082212"/>
<sequence length="97" mass="11620">MKRYYSHYTFIYPNIYLKNYIVEVDDSGQITNAFPFISEIEKTEFYSGLLLFHPEGIEVNLRDRVKSDLFINPNKSLEFTCKKYNITHIEDLTSYIY</sequence>
<dbReference type="eggNOG" id="ENOG502ZH2E">
    <property type="taxonomic scope" value="Bacteria"/>
</dbReference>
<evidence type="ECO:0000313" key="1">
    <source>
        <dbReference type="EMBL" id="EGK03492.1"/>
    </source>
</evidence>
<dbReference type="STRING" id="742767.HMPREF9456_01559"/>
<gene>
    <name evidence="1" type="ORF">HMPREF9456_01559</name>
</gene>
<comment type="caution">
    <text evidence="1">The sequence shown here is derived from an EMBL/GenBank/DDBJ whole genome shotgun (WGS) entry which is preliminary data.</text>
</comment>
<dbReference type="OrthoDB" id="997746at2"/>
<reference evidence="1 2" key="1">
    <citation type="submission" date="2011-04" db="EMBL/GenBank/DDBJ databases">
        <title>The Genome Sequence of Dysgonomonas mossii DSM 22836.</title>
        <authorList>
            <consortium name="The Broad Institute Genome Sequencing Platform"/>
            <person name="Earl A."/>
            <person name="Ward D."/>
            <person name="Feldgarden M."/>
            <person name="Gevers D."/>
            <person name="Pudlo N."/>
            <person name="Martens E."/>
            <person name="Allen-Vercoe E."/>
            <person name="Young S.K."/>
            <person name="Zeng Q."/>
            <person name="Gargeya S."/>
            <person name="Fitzgerald M."/>
            <person name="Haas B."/>
            <person name="Abouelleil A."/>
            <person name="Alvarado L."/>
            <person name="Arachchi H.M."/>
            <person name="Berlin A."/>
            <person name="Brown A."/>
            <person name="Chapman S.B."/>
            <person name="Chen Z."/>
            <person name="Dunbar C."/>
            <person name="Freedman E."/>
            <person name="Gearin G."/>
            <person name="Gellesch M."/>
            <person name="Goldberg J."/>
            <person name="Griggs A."/>
            <person name="Gujja S."/>
            <person name="Heiman D."/>
            <person name="Howarth C."/>
            <person name="Larson L."/>
            <person name="Lui A."/>
            <person name="MacDonald P.J.P."/>
            <person name="Mehta T."/>
            <person name="Montmayeur A."/>
            <person name="Murphy C."/>
            <person name="Neiman D."/>
            <person name="Pearson M."/>
            <person name="Priest M."/>
            <person name="Roberts A."/>
            <person name="Saif S."/>
            <person name="Shea T."/>
            <person name="Shenoy N."/>
            <person name="Sisk P."/>
            <person name="Stolte C."/>
            <person name="Sykes S."/>
            <person name="Yandava C."/>
            <person name="Wortman J."/>
            <person name="Nusbaum C."/>
            <person name="Birren B."/>
        </authorList>
    </citation>
    <scope>NUCLEOTIDE SEQUENCE [LARGE SCALE GENOMIC DNA]</scope>
    <source>
        <strain evidence="1 2">DSM 22836</strain>
    </source>
</reference>
<dbReference type="Proteomes" id="UP000006420">
    <property type="component" value="Unassembled WGS sequence"/>
</dbReference>
<name>F8X114_9BACT</name>
<evidence type="ECO:0000313" key="2">
    <source>
        <dbReference type="Proteomes" id="UP000006420"/>
    </source>
</evidence>
<organism evidence="1 2">
    <name type="scientific">Dysgonomonas mossii DSM 22836</name>
    <dbReference type="NCBI Taxonomy" id="742767"/>
    <lineage>
        <taxon>Bacteria</taxon>
        <taxon>Pseudomonadati</taxon>
        <taxon>Bacteroidota</taxon>
        <taxon>Bacteroidia</taxon>
        <taxon>Bacteroidales</taxon>
        <taxon>Dysgonomonadaceae</taxon>
        <taxon>Dysgonomonas</taxon>
    </lineage>
</organism>
<keyword evidence="2" id="KW-1185">Reference proteome</keyword>